<evidence type="ECO:0000256" key="2">
    <source>
        <dbReference type="ARBA" id="ARBA00004481"/>
    </source>
</evidence>
<feature type="domain" description="Vps53 C-terminal" evidence="8">
    <location>
        <begin position="590"/>
        <end position="674"/>
    </location>
</feature>
<dbReference type="AlphaFoldDB" id="A0A642UQH8"/>
<protein>
    <submittedName>
        <fullName evidence="9">Uncharacterized protein</fullName>
    </submittedName>
</protein>
<dbReference type="Gene3D" id="1.10.357.110">
    <property type="entry name" value="Vacuolar protein sorting-associated protein 53, C-terminus"/>
    <property type="match status" value="1"/>
</dbReference>
<comment type="caution">
    <text evidence="9">The sequence shown here is derived from an EMBL/GenBank/DDBJ whole genome shotgun (WGS) entry which is preliminary data.</text>
</comment>
<dbReference type="GO" id="GO:0000938">
    <property type="term" value="C:GARP complex"/>
    <property type="evidence" value="ECO:0007669"/>
    <property type="project" value="InterPro"/>
</dbReference>
<gene>
    <name evidence="9" type="ORF">DIURU_002447</name>
</gene>
<dbReference type="OrthoDB" id="10261632at2759"/>
<dbReference type="GeneID" id="54781098"/>
<organism evidence="9 10">
    <name type="scientific">Diutina rugosa</name>
    <name type="common">Yeast</name>
    <name type="synonym">Candida rugosa</name>
    <dbReference type="NCBI Taxonomy" id="5481"/>
    <lineage>
        <taxon>Eukaryota</taxon>
        <taxon>Fungi</taxon>
        <taxon>Dikarya</taxon>
        <taxon>Ascomycota</taxon>
        <taxon>Saccharomycotina</taxon>
        <taxon>Pichiomycetes</taxon>
        <taxon>Debaryomycetaceae</taxon>
        <taxon>Diutina</taxon>
    </lineage>
</organism>
<evidence type="ECO:0000256" key="6">
    <source>
        <dbReference type="ARBA" id="ARBA00023136"/>
    </source>
</evidence>
<dbReference type="VEuPathDB" id="FungiDB:DIURU_002447"/>
<keyword evidence="10" id="KW-1185">Reference proteome</keyword>
<dbReference type="RefSeq" id="XP_034012863.1">
    <property type="nucleotide sequence ID" value="XM_034155099.1"/>
</dbReference>
<dbReference type="PANTHER" id="PTHR12820:SF0">
    <property type="entry name" value="VACUOLAR PROTEIN SORTING-ASSOCIATED PROTEIN 53 HOMOLOG"/>
    <property type="match status" value="1"/>
</dbReference>
<evidence type="ECO:0000259" key="8">
    <source>
        <dbReference type="Pfam" id="PF16854"/>
    </source>
</evidence>
<evidence type="ECO:0000313" key="9">
    <source>
        <dbReference type="EMBL" id="KAA8903561.1"/>
    </source>
</evidence>
<keyword evidence="6" id="KW-0472">Membrane</keyword>
<evidence type="ECO:0000256" key="4">
    <source>
        <dbReference type="ARBA" id="ARBA00022753"/>
    </source>
</evidence>
<keyword evidence="4" id="KW-0967">Endosome</keyword>
<name>A0A642UQH8_DIURU</name>
<dbReference type="InterPro" id="IPR007234">
    <property type="entry name" value="Vps53_N"/>
</dbReference>
<evidence type="ECO:0000256" key="1">
    <source>
        <dbReference type="ARBA" id="ARBA00004150"/>
    </source>
</evidence>
<proteinExistence type="inferred from homology"/>
<dbReference type="EMBL" id="SWFT01000067">
    <property type="protein sequence ID" value="KAA8903561.1"/>
    <property type="molecule type" value="Genomic_DNA"/>
</dbReference>
<dbReference type="GO" id="GO:0010008">
    <property type="term" value="C:endosome membrane"/>
    <property type="evidence" value="ECO:0007669"/>
    <property type="project" value="UniProtKB-SubCell"/>
</dbReference>
<dbReference type="InterPro" id="IPR038260">
    <property type="entry name" value="Vps53_C_sf"/>
</dbReference>
<comment type="subcellular location">
    <subcellularLocation>
        <location evidence="2">Endosome membrane</location>
        <topology evidence="2">Peripheral membrane protein</topology>
    </subcellularLocation>
    <subcellularLocation>
        <location evidence="1">Golgi apparatus</location>
        <location evidence="1">trans-Golgi network membrane</location>
        <topology evidence="1">Peripheral membrane protein</topology>
    </subcellularLocation>
</comment>
<evidence type="ECO:0000313" key="10">
    <source>
        <dbReference type="Proteomes" id="UP000449547"/>
    </source>
</evidence>
<dbReference type="Pfam" id="PF04100">
    <property type="entry name" value="Vps53_N"/>
    <property type="match status" value="1"/>
</dbReference>
<evidence type="ECO:0000256" key="5">
    <source>
        <dbReference type="ARBA" id="ARBA00023034"/>
    </source>
</evidence>
<dbReference type="GO" id="GO:0005829">
    <property type="term" value="C:cytosol"/>
    <property type="evidence" value="ECO:0007669"/>
    <property type="project" value="GOC"/>
</dbReference>
<reference evidence="9 10" key="1">
    <citation type="submission" date="2019-07" db="EMBL/GenBank/DDBJ databases">
        <title>Genome assembly of two rare yeast pathogens: Diutina rugosa and Trichomonascus ciferrii.</title>
        <authorList>
            <person name="Mixao V."/>
            <person name="Saus E."/>
            <person name="Hansen A."/>
            <person name="Lass-Flor C."/>
            <person name="Gabaldon T."/>
        </authorList>
    </citation>
    <scope>NUCLEOTIDE SEQUENCE [LARGE SCALE GENOMIC DNA]</scope>
    <source>
        <strain evidence="9 10">CBS 613</strain>
    </source>
</reference>
<feature type="domain" description="Vps53 N-terminal" evidence="7">
    <location>
        <begin position="5"/>
        <end position="349"/>
    </location>
</feature>
<evidence type="ECO:0000259" key="7">
    <source>
        <dbReference type="Pfam" id="PF04100"/>
    </source>
</evidence>
<sequence length="786" mass="90023">MDTLDYNPYDELPRLLSTPKSLDELDDMLKHTHLYRTQLSRRVVAEIADYNAHLQATSLKENITDMTHSIDAIKDEARKSETQISEMTLSIQKLDSYKRNLVTSMTILKRLQMLINAHNQLMGVITTRKYDEIFQMLSVVREFLGFFRPYKSIDEINKINLMVQKTQTKLVSDILLDYEEAMTTSHSGSSDLRDGARIIELVDPKNKDKVLSQFYNLQLRDIKSIFSNNDEAGSLDNFNRRYLYFVSVLDKMESHFSQLFPEEWNVELELSKVFCQMSKQDLSRLLTMSSHSSTILSNLTATIDFEKQLNDRLNTVFFDKLLSSVFEDHLDIWISEQDNVLRGKMQELLATPLLPTELSSAQSHDELMEVLRTNNVPNISNPSIDLFKHFLKVSSQILKLSNGPVIISLARLFIKYLLEYNTRALVPLIPVGEESVNAIDCIKYLTMVMNTSDYIMGNLDDTWQRLAKVIQPQLVSKLPSADPVRETFQSTVNKVVQCLVVKCNQDLRWVWRQFVNQNWNLEASSGLSSYVPDLIKVVTKQNAELILPLIIRDAYSRNYCDKIVESVVSGYANHLVAIKPMTVLMVERIQNDVAATKSALMQLPLYADPNFRGEGNPSKSYAKHLELHFGHLKRLLNLLSISSASMEDFIAAYFDIIGDNSVTNFLKVLTLKGIEDQKRYVEVFKLQLTAGGEELVRPNPLLVTLEDDNDHQLSSRPDTPILRDEIFDSSPTPEVKSPRLLAAQFGATIQSQSNKITNLERNIRDMGETRVAKFNENFKKLFRKDE</sequence>
<comment type="similarity">
    <text evidence="3">Belongs to the VPS53 family.</text>
</comment>
<dbReference type="PANTHER" id="PTHR12820">
    <property type="entry name" value="VACUOLAR SORTING PROTEIN 53"/>
    <property type="match status" value="1"/>
</dbReference>
<dbReference type="InterPro" id="IPR039766">
    <property type="entry name" value="Vps53"/>
</dbReference>
<accession>A0A642UQH8</accession>
<dbReference type="Proteomes" id="UP000449547">
    <property type="component" value="Unassembled WGS sequence"/>
</dbReference>
<dbReference type="Pfam" id="PF16854">
    <property type="entry name" value="VPS53_C"/>
    <property type="match status" value="1"/>
</dbReference>
<evidence type="ECO:0000256" key="3">
    <source>
        <dbReference type="ARBA" id="ARBA00008628"/>
    </source>
</evidence>
<dbReference type="GO" id="GO:0042147">
    <property type="term" value="P:retrograde transport, endosome to Golgi"/>
    <property type="evidence" value="ECO:0007669"/>
    <property type="project" value="InterPro"/>
</dbReference>
<keyword evidence="5" id="KW-0333">Golgi apparatus</keyword>
<dbReference type="OMA" id="YKFAEAK"/>
<dbReference type="InterPro" id="IPR031745">
    <property type="entry name" value="Vps53_C"/>
</dbReference>